<evidence type="ECO:0000313" key="6">
    <source>
        <dbReference type="EnsemblMetazoa" id="XP_030851481"/>
    </source>
</evidence>
<dbReference type="AlphaFoldDB" id="A0A7M7T3N8"/>
<evidence type="ECO:0000256" key="5">
    <source>
        <dbReference type="SAM" id="MobiDB-lite"/>
    </source>
</evidence>
<dbReference type="GO" id="GO:0033615">
    <property type="term" value="P:mitochondrial proton-transporting ATP synthase complex assembly"/>
    <property type="evidence" value="ECO:0000318"/>
    <property type="project" value="GO_Central"/>
</dbReference>
<organism evidence="6 7">
    <name type="scientific">Strongylocentrotus purpuratus</name>
    <name type="common">Purple sea urchin</name>
    <dbReference type="NCBI Taxonomy" id="7668"/>
    <lineage>
        <taxon>Eukaryota</taxon>
        <taxon>Metazoa</taxon>
        <taxon>Echinodermata</taxon>
        <taxon>Eleutherozoa</taxon>
        <taxon>Echinozoa</taxon>
        <taxon>Echinoidea</taxon>
        <taxon>Euechinoidea</taxon>
        <taxon>Echinacea</taxon>
        <taxon>Camarodonta</taxon>
        <taxon>Echinidea</taxon>
        <taxon>Strongylocentrotidae</taxon>
        <taxon>Strongylocentrotus</taxon>
    </lineage>
</organism>
<evidence type="ECO:0000256" key="1">
    <source>
        <dbReference type="ARBA" id="ARBA00004173"/>
    </source>
</evidence>
<reference evidence="6" key="2">
    <citation type="submission" date="2021-01" db="UniProtKB">
        <authorList>
            <consortium name="EnsemblMetazoa"/>
        </authorList>
    </citation>
    <scope>IDENTIFICATION</scope>
</reference>
<name>A0A7M7T3N8_STRPU</name>
<accession>A0A7M7T3N8</accession>
<protein>
    <recommendedName>
        <fullName evidence="8">ATP synthase mitochondrial F1 complex assembly factor 1</fullName>
    </recommendedName>
</protein>
<evidence type="ECO:0000256" key="3">
    <source>
        <dbReference type="ARBA" id="ARBA00022946"/>
    </source>
</evidence>
<evidence type="ECO:0000256" key="4">
    <source>
        <dbReference type="ARBA" id="ARBA00023128"/>
    </source>
</evidence>
<dbReference type="InterPro" id="IPR010591">
    <property type="entry name" value="ATP11"/>
</dbReference>
<evidence type="ECO:0000313" key="7">
    <source>
        <dbReference type="Proteomes" id="UP000007110"/>
    </source>
</evidence>
<feature type="region of interest" description="Disordered" evidence="5">
    <location>
        <begin position="84"/>
        <end position="115"/>
    </location>
</feature>
<keyword evidence="7" id="KW-1185">Reference proteome</keyword>
<sequence>MIIKMAASMRVMFQHNVNKFLLTPASWRPVARTLNVSYAHSSKADEDSSIDKNPLYEKYADKLKKLQSSNPEEYQRRLHLMRESVKKKEDVTQEQTPTLSDQPRPKLMSGTSGEEKGLDSVVKVDLLRKHSAEEITEIWKGFHREKDFICAVIPKETYAKIQQKAKEFPMFLYPLPRDEGYEFFFAQFFIDSCYFTSVINYQAYQENAPALLTLTHYTELQEEKGIVLMRGELDTKYLTVQQAQFFANEVQLYYASDDADRLRLLRAFNKRPADFKHADLIDQLSNTTVNLS</sequence>
<dbReference type="PANTHER" id="PTHR13126:SF0">
    <property type="entry name" value="ATP SYNTHASE MITOCHONDRIAL F1 COMPLEX ASSEMBLY FACTOR 1"/>
    <property type="match status" value="1"/>
</dbReference>
<comment type="similarity">
    <text evidence="2">Belongs to the ATP11 family.</text>
</comment>
<dbReference type="GeneID" id="115928450"/>
<evidence type="ECO:0008006" key="8">
    <source>
        <dbReference type="Google" id="ProtNLM"/>
    </source>
</evidence>
<dbReference type="OrthoDB" id="16535at2759"/>
<dbReference type="PANTHER" id="PTHR13126">
    <property type="entry name" value="CHAPERONE ATP11"/>
    <property type="match status" value="1"/>
</dbReference>
<dbReference type="FunCoup" id="A0A7M7T3N8">
    <property type="interactions" value="1003"/>
</dbReference>
<comment type="subcellular location">
    <subcellularLocation>
        <location evidence="1">Mitochondrion</location>
    </subcellularLocation>
</comment>
<dbReference type="KEGG" id="spu:115928450"/>
<keyword evidence="4" id="KW-0496">Mitochondrion</keyword>
<keyword evidence="3" id="KW-0809">Transit peptide</keyword>
<dbReference type="InParanoid" id="A0A7M7T3N8"/>
<dbReference type="GO" id="GO:0005739">
    <property type="term" value="C:mitochondrion"/>
    <property type="evidence" value="ECO:0000318"/>
    <property type="project" value="GO_Central"/>
</dbReference>
<dbReference type="EnsemblMetazoa" id="XM_030995621">
    <property type="protein sequence ID" value="XP_030851481"/>
    <property type="gene ID" value="LOC115928450"/>
</dbReference>
<dbReference type="RefSeq" id="XP_030851481.1">
    <property type="nucleotide sequence ID" value="XM_030995621.1"/>
</dbReference>
<evidence type="ECO:0000256" key="2">
    <source>
        <dbReference type="ARBA" id="ARBA00009116"/>
    </source>
</evidence>
<reference evidence="7" key="1">
    <citation type="submission" date="2015-02" db="EMBL/GenBank/DDBJ databases">
        <title>Genome sequencing for Strongylocentrotus purpuratus.</title>
        <authorList>
            <person name="Murali S."/>
            <person name="Liu Y."/>
            <person name="Vee V."/>
            <person name="English A."/>
            <person name="Wang M."/>
            <person name="Skinner E."/>
            <person name="Han Y."/>
            <person name="Muzny D.M."/>
            <person name="Worley K.C."/>
            <person name="Gibbs R.A."/>
        </authorList>
    </citation>
    <scope>NUCLEOTIDE SEQUENCE</scope>
</reference>
<proteinExistence type="inferred from homology"/>
<dbReference type="Proteomes" id="UP000007110">
    <property type="component" value="Unassembled WGS sequence"/>
</dbReference>
<dbReference type="OMA" id="CEKAMEN"/>
<dbReference type="Pfam" id="PF06644">
    <property type="entry name" value="ATP11"/>
    <property type="match status" value="1"/>
</dbReference>